<evidence type="ECO:0000256" key="2">
    <source>
        <dbReference type="ARBA" id="ARBA00022448"/>
    </source>
</evidence>
<dbReference type="Pfam" id="PF00528">
    <property type="entry name" value="BPD_transp_1"/>
    <property type="match status" value="1"/>
</dbReference>
<feature type="domain" description="ABC transmembrane type-1" evidence="9">
    <location>
        <begin position="69"/>
        <end position="260"/>
    </location>
</feature>
<reference evidence="11" key="1">
    <citation type="journal article" date="2019" name="Int. J. Syst. Evol. Microbiol.">
        <title>The Global Catalogue of Microorganisms (GCM) 10K type strain sequencing project: providing services to taxonomists for standard genome sequencing and annotation.</title>
        <authorList>
            <consortium name="The Broad Institute Genomics Platform"/>
            <consortium name="The Broad Institute Genome Sequencing Center for Infectious Disease"/>
            <person name="Wu L."/>
            <person name="Ma J."/>
        </authorList>
    </citation>
    <scope>NUCLEOTIDE SEQUENCE [LARGE SCALE GENOMIC DNA]</scope>
    <source>
        <strain evidence="11">JCM 3369</strain>
    </source>
</reference>
<keyword evidence="4 7" id="KW-0812">Transmembrane</keyword>
<protein>
    <submittedName>
        <fullName evidence="10">Amino acid ABC transporter permease</fullName>
    </submittedName>
</protein>
<evidence type="ECO:0000256" key="5">
    <source>
        <dbReference type="ARBA" id="ARBA00022989"/>
    </source>
</evidence>
<organism evidence="10 11">
    <name type="scientific">Georgenia faecalis</name>
    <dbReference type="NCBI Taxonomy" id="2483799"/>
    <lineage>
        <taxon>Bacteria</taxon>
        <taxon>Bacillati</taxon>
        <taxon>Actinomycetota</taxon>
        <taxon>Actinomycetes</taxon>
        <taxon>Micrococcales</taxon>
        <taxon>Bogoriellaceae</taxon>
        <taxon>Georgenia</taxon>
    </lineage>
</organism>
<feature type="transmembrane region" description="Helical" evidence="7">
    <location>
        <begin position="104"/>
        <end position="128"/>
    </location>
</feature>
<dbReference type="InterPro" id="IPR043429">
    <property type="entry name" value="ArtM/GltK/GlnP/TcyL/YhdX-like"/>
</dbReference>
<keyword evidence="2 7" id="KW-0813">Transport</keyword>
<comment type="subcellular location">
    <subcellularLocation>
        <location evidence="1 7">Cell membrane</location>
        <topology evidence="1 7">Multi-pass membrane protein</topology>
    </subcellularLocation>
</comment>
<dbReference type="Gene3D" id="1.10.3720.10">
    <property type="entry name" value="MetI-like"/>
    <property type="match status" value="1"/>
</dbReference>
<evidence type="ECO:0000313" key="11">
    <source>
        <dbReference type="Proteomes" id="UP001595955"/>
    </source>
</evidence>
<keyword evidence="3" id="KW-1003">Cell membrane</keyword>
<evidence type="ECO:0000256" key="6">
    <source>
        <dbReference type="ARBA" id="ARBA00023136"/>
    </source>
</evidence>
<dbReference type="EMBL" id="JBHSGF010000011">
    <property type="protein sequence ID" value="MFC4556339.1"/>
    <property type="molecule type" value="Genomic_DNA"/>
</dbReference>
<feature type="transmembrane region" description="Helical" evidence="7">
    <location>
        <begin position="194"/>
        <end position="219"/>
    </location>
</feature>
<dbReference type="PANTHER" id="PTHR30614:SF21">
    <property type="entry name" value="AMINO ACID ABC TRANSPORTER PERMEASE"/>
    <property type="match status" value="1"/>
</dbReference>
<keyword evidence="11" id="KW-1185">Reference proteome</keyword>
<evidence type="ECO:0000256" key="7">
    <source>
        <dbReference type="RuleBase" id="RU363032"/>
    </source>
</evidence>
<feature type="transmembrane region" description="Helical" evidence="7">
    <location>
        <begin position="239"/>
        <end position="260"/>
    </location>
</feature>
<dbReference type="Proteomes" id="UP001595955">
    <property type="component" value="Unassembled WGS sequence"/>
</dbReference>
<evidence type="ECO:0000259" key="9">
    <source>
        <dbReference type="PROSITE" id="PS50928"/>
    </source>
</evidence>
<gene>
    <name evidence="10" type="ORF">ACFO3F_13885</name>
</gene>
<name>A0ABV9DEZ4_9MICO</name>
<evidence type="ECO:0000256" key="1">
    <source>
        <dbReference type="ARBA" id="ARBA00004651"/>
    </source>
</evidence>
<dbReference type="RefSeq" id="WP_122824519.1">
    <property type="nucleotide sequence ID" value="NZ_CP033325.1"/>
</dbReference>
<evidence type="ECO:0000256" key="3">
    <source>
        <dbReference type="ARBA" id="ARBA00022475"/>
    </source>
</evidence>
<dbReference type="NCBIfam" id="TIGR01726">
    <property type="entry name" value="HEQRo_perm_3TM"/>
    <property type="match status" value="1"/>
</dbReference>
<feature type="transmembrane region" description="Helical" evidence="7">
    <location>
        <begin position="140"/>
        <end position="160"/>
    </location>
</feature>
<sequence>MSADTALYDVLGPRGRRRIRVVNIVGAVVVLAVAAWVVWALAGKGQLTAAKWSPFLTADVWEFYLLPGLRVTFTAAFWGILGAITFGLLFGLGRLATFGPLRWACAAVVEFFRAVPVLIMMIFLYFALSRSGIIAPGDAPLYAVIIALALYNGSVIAELVRSGVHSLPSGQREAARALGLRHGQSLWSVELPQALIAMLPSLLSQLVVILKDTALGYIITSPELLRQARLVGSSYANLLPALIVAAAIFIVVNFALTWVAGRLARRLSSRTAGRTAPQHGGDAEGRAEPVAAAPVGTRR</sequence>
<keyword evidence="5 7" id="KW-1133">Transmembrane helix</keyword>
<evidence type="ECO:0000256" key="4">
    <source>
        <dbReference type="ARBA" id="ARBA00022692"/>
    </source>
</evidence>
<dbReference type="SUPFAM" id="SSF161098">
    <property type="entry name" value="MetI-like"/>
    <property type="match status" value="1"/>
</dbReference>
<dbReference type="InterPro" id="IPR000515">
    <property type="entry name" value="MetI-like"/>
</dbReference>
<feature type="transmembrane region" description="Helical" evidence="7">
    <location>
        <begin position="21"/>
        <end position="42"/>
    </location>
</feature>
<accession>A0ABV9DEZ4</accession>
<evidence type="ECO:0000256" key="8">
    <source>
        <dbReference type="SAM" id="MobiDB-lite"/>
    </source>
</evidence>
<comment type="similarity">
    <text evidence="7">Belongs to the binding-protein-dependent transport system permease family.</text>
</comment>
<dbReference type="CDD" id="cd06261">
    <property type="entry name" value="TM_PBP2"/>
    <property type="match status" value="1"/>
</dbReference>
<dbReference type="InterPro" id="IPR035906">
    <property type="entry name" value="MetI-like_sf"/>
</dbReference>
<feature type="transmembrane region" description="Helical" evidence="7">
    <location>
        <begin position="71"/>
        <end position="92"/>
    </location>
</feature>
<feature type="region of interest" description="Disordered" evidence="8">
    <location>
        <begin position="270"/>
        <end position="299"/>
    </location>
</feature>
<dbReference type="PROSITE" id="PS50928">
    <property type="entry name" value="ABC_TM1"/>
    <property type="match status" value="1"/>
</dbReference>
<dbReference type="InterPro" id="IPR010065">
    <property type="entry name" value="AA_ABC_transptr_permease_3TM"/>
</dbReference>
<evidence type="ECO:0000313" key="10">
    <source>
        <dbReference type="EMBL" id="MFC4556339.1"/>
    </source>
</evidence>
<keyword evidence="6 7" id="KW-0472">Membrane</keyword>
<dbReference type="PANTHER" id="PTHR30614">
    <property type="entry name" value="MEMBRANE COMPONENT OF AMINO ACID ABC TRANSPORTER"/>
    <property type="match status" value="1"/>
</dbReference>
<proteinExistence type="inferred from homology"/>
<comment type="caution">
    <text evidence="10">The sequence shown here is derived from an EMBL/GenBank/DDBJ whole genome shotgun (WGS) entry which is preliminary data.</text>
</comment>